<sequence>MLSLRVAPSFRSTRCRRVVDTWRKAVSRVSHVWDSERFRVPLSWPGLRVRVAATAGARDVVRPELSTRDYLLPHEPASLALAGS</sequence>
<name>A0A9P3G9Z2_9APHY</name>
<organism evidence="1 2">
    <name type="scientific">Phanerochaete sordida</name>
    <dbReference type="NCBI Taxonomy" id="48140"/>
    <lineage>
        <taxon>Eukaryota</taxon>
        <taxon>Fungi</taxon>
        <taxon>Dikarya</taxon>
        <taxon>Basidiomycota</taxon>
        <taxon>Agaricomycotina</taxon>
        <taxon>Agaricomycetes</taxon>
        <taxon>Polyporales</taxon>
        <taxon>Phanerochaetaceae</taxon>
        <taxon>Phanerochaete</taxon>
    </lineage>
</organism>
<reference evidence="1 2" key="1">
    <citation type="submission" date="2021-08" db="EMBL/GenBank/DDBJ databases">
        <title>Draft Genome Sequence of Phanerochaete sordida strain YK-624.</title>
        <authorList>
            <person name="Mori T."/>
            <person name="Dohra H."/>
            <person name="Suzuki T."/>
            <person name="Kawagishi H."/>
            <person name="Hirai H."/>
        </authorList>
    </citation>
    <scope>NUCLEOTIDE SEQUENCE [LARGE SCALE GENOMIC DNA]</scope>
    <source>
        <strain evidence="1 2">YK-624</strain>
    </source>
</reference>
<dbReference type="AlphaFoldDB" id="A0A9P3G9Z2"/>
<protein>
    <submittedName>
        <fullName evidence="1">Uncharacterized protein</fullName>
    </submittedName>
</protein>
<evidence type="ECO:0000313" key="2">
    <source>
        <dbReference type="Proteomes" id="UP000703269"/>
    </source>
</evidence>
<gene>
    <name evidence="1" type="ORF">PsYK624_066640</name>
</gene>
<accession>A0A9P3G9Z2</accession>
<evidence type="ECO:0000313" key="1">
    <source>
        <dbReference type="EMBL" id="GJE90524.1"/>
    </source>
</evidence>
<proteinExistence type="predicted"/>
<comment type="caution">
    <text evidence="1">The sequence shown here is derived from an EMBL/GenBank/DDBJ whole genome shotgun (WGS) entry which is preliminary data.</text>
</comment>
<keyword evidence="2" id="KW-1185">Reference proteome</keyword>
<dbReference type="Proteomes" id="UP000703269">
    <property type="component" value="Unassembled WGS sequence"/>
</dbReference>
<dbReference type="EMBL" id="BPQB01000017">
    <property type="protein sequence ID" value="GJE90524.1"/>
    <property type="molecule type" value="Genomic_DNA"/>
</dbReference>